<comment type="caution">
    <text evidence="2">The sequence shown here is derived from an EMBL/GenBank/DDBJ whole genome shotgun (WGS) entry which is preliminary data.</text>
</comment>
<accession>A0AAV5VIW4</accession>
<feature type="compositionally biased region" description="Polar residues" evidence="1">
    <location>
        <begin position="21"/>
        <end position="38"/>
    </location>
</feature>
<feature type="compositionally biased region" description="Low complexity" evidence="1">
    <location>
        <begin position="252"/>
        <end position="261"/>
    </location>
</feature>
<gene>
    <name evidence="2" type="ORF">PFISCL1PPCAC_10771</name>
</gene>
<feature type="compositionally biased region" description="Low complexity" evidence="1">
    <location>
        <begin position="178"/>
        <end position="191"/>
    </location>
</feature>
<feature type="compositionally biased region" description="Polar residues" evidence="1">
    <location>
        <begin position="232"/>
        <end position="251"/>
    </location>
</feature>
<keyword evidence="3" id="KW-1185">Reference proteome</keyword>
<dbReference type="AlphaFoldDB" id="A0AAV5VIW4"/>
<organism evidence="2 3">
    <name type="scientific">Pristionchus fissidentatus</name>
    <dbReference type="NCBI Taxonomy" id="1538716"/>
    <lineage>
        <taxon>Eukaryota</taxon>
        <taxon>Metazoa</taxon>
        <taxon>Ecdysozoa</taxon>
        <taxon>Nematoda</taxon>
        <taxon>Chromadorea</taxon>
        <taxon>Rhabditida</taxon>
        <taxon>Rhabditina</taxon>
        <taxon>Diplogasteromorpha</taxon>
        <taxon>Diplogasteroidea</taxon>
        <taxon>Neodiplogasteridae</taxon>
        <taxon>Pristionchus</taxon>
    </lineage>
</organism>
<evidence type="ECO:0000256" key="1">
    <source>
        <dbReference type="SAM" id="MobiDB-lite"/>
    </source>
</evidence>
<feature type="region of interest" description="Disordered" evidence="1">
    <location>
        <begin position="1"/>
        <end position="92"/>
    </location>
</feature>
<dbReference type="Proteomes" id="UP001432322">
    <property type="component" value="Unassembled WGS sequence"/>
</dbReference>
<feature type="region of interest" description="Disordered" evidence="1">
    <location>
        <begin position="178"/>
        <end position="277"/>
    </location>
</feature>
<evidence type="ECO:0000313" key="3">
    <source>
        <dbReference type="Proteomes" id="UP001432322"/>
    </source>
</evidence>
<feature type="compositionally biased region" description="Basic and acidic residues" evidence="1">
    <location>
        <begin position="11"/>
        <end position="20"/>
    </location>
</feature>
<feature type="compositionally biased region" description="Polar residues" evidence="1">
    <location>
        <begin position="194"/>
        <end position="212"/>
    </location>
</feature>
<dbReference type="EMBL" id="BTSY01000003">
    <property type="protein sequence ID" value="GMT19474.1"/>
    <property type="molecule type" value="Genomic_DNA"/>
</dbReference>
<sequence>RMLYDESLEEYGSHEDHELEPSTSSAVHTQGQVGQDNSYDAREGNEDGQHYDLTPEGMVDMHSTHHHPHHLNGEVHHHTMHHHLHEGEGMEEPVEMEEMEEIIDETGQRMLVRADGNVMYHPDDVLVLDDDGSTMTWRIELVDDEGGGGDMSVVPPIHMVHTQQPVAFDVSAYEVCDSLPSSSSRSSIPRPSRVRQTTNYGRRTTAVINNQRFARLDPPPPVPSNPRHSKISRINASKGRSQGKQGATSCDPSPSSSTSRLVPPPAPPPRIPRRPTSKFTTQASLASSTEGLETANCNYCHLRFYMPRTALRSRISYGSNLSQFELPNAFFECPICGMESASGPNSSRS</sequence>
<reference evidence="2" key="1">
    <citation type="submission" date="2023-10" db="EMBL/GenBank/DDBJ databases">
        <title>Genome assembly of Pristionchus species.</title>
        <authorList>
            <person name="Yoshida K."/>
            <person name="Sommer R.J."/>
        </authorList>
    </citation>
    <scope>NUCLEOTIDE SEQUENCE</scope>
    <source>
        <strain evidence="2">RS5133</strain>
    </source>
</reference>
<name>A0AAV5VIW4_9BILA</name>
<evidence type="ECO:0000313" key="2">
    <source>
        <dbReference type="EMBL" id="GMT19474.1"/>
    </source>
</evidence>
<protein>
    <submittedName>
        <fullName evidence="2">Uncharacterized protein</fullName>
    </submittedName>
</protein>
<feature type="non-terminal residue" evidence="2">
    <location>
        <position position="1"/>
    </location>
</feature>
<proteinExistence type="predicted"/>
<feature type="compositionally biased region" description="Basic and acidic residues" evidence="1">
    <location>
        <begin position="39"/>
        <end position="50"/>
    </location>
</feature>